<evidence type="ECO:0000256" key="6">
    <source>
        <dbReference type="PROSITE-ProRule" id="PRU01251"/>
    </source>
</evidence>
<dbReference type="RefSeq" id="WP_068011016.1">
    <property type="nucleotide sequence ID" value="NZ_FOFM01000015.1"/>
</dbReference>
<dbReference type="GO" id="GO:0034605">
    <property type="term" value="P:cellular response to heat"/>
    <property type="evidence" value="ECO:0007669"/>
    <property type="project" value="TreeGrafter"/>
</dbReference>
<keyword evidence="8" id="KW-0175">Coiled coil</keyword>
<feature type="domain" description="Clp R" evidence="9">
    <location>
        <begin position="10"/>
        <end position="156"/>
    </location>
</feature>
<dbReference type="Pfam" id="PF00004">
    <property type="entry name" value="AAA"/>
    <property type="match status" value="1"/>
</dbReference>
<dbReference type="PRINTS" id="PR00300">
    <property type="entry name" value="CLPPROTEASEA"/>
</dbReference>
<dbReference type="InterPro" id="IPR041546">
    <property type="entry name" value="ClpA/ClpB_AAA_lid"/>
</dbReference>
<evidence type="ECO:0000313" key="11">
    <source>
        <dbReference type="Proteomes" id="UP000076577"/>
    </source>
</evidence>
<dbReference type="CDD" id="cd00009">
    <property type="entry name" value="AAA"/>
    <property type="match status" value="1"/>
</dbReference>
<evidence type="ECO:0000256" key="5">
    <source>
        <dbReference type="ARBA" id="ARBA00023186"/>
    </source>
</evidence>
<dbReference type="SMART" id="SM01086">
    <property type="entry name" value="ClpB_D2-small"/>
    <property type="match status" value="1"/>
</dbReference>
<proteinExistence type="inferred from homology"/>
<dbReference type="FunFam" id="3.40.50.300:FF:000010">
    <property type="entry name" value="Chaperone clpB 1, putative"/>
    <property type="match status" value="1"/>
</dbReference>
<dbReference type="PROSITE" id="PS51903">
    <property type="entry name" value="CLP_R"/>
    <property type="match status" value="1"/>
</dbReference>
<organism evidence="10 11">
    <name type="scientific">Pseudovibrio axinellae</name>
    <dbReference type="NCBI Taxonomy" id="989403"/>
    <lineage>
        <taxon>Bacteria</taxon>
        <taxon>Pseudomonadati</taxon>
        <taxon>Pseudomonadota</taxon>
        <taxon>Alphaproteobacteria</taxon>
        <taxon>Hyphomicrobiales</taxon>
        <taxon>Stappiaceae</taxon>
        <taxon>Pseudovibrio</taxon>
    </lineage>
</organism>
<dbReference type="InterPro" id="IPR019489">
    <property type="entry name" value="Clp_ATPase_C"/>
</dbReference>
<name>A0A165SYF9_9HYPH</name>
<keyword evidence="11" id="KW-1185">Reference proteome</keyword>
<dbReference type="InterPro" id="IPR001270">
    <property type="entry name" value="ClpA/B"/>
</dbReference>
<evidence type="ECO:0000256" key="3">
    <source>
        <dbReference type="ARBA" id="ARBA00022741"/>
    </source>
</evidence>
<evidence type="ECO:0000313" key="10">
    <source>
        <dbReference type="EMBL" id="KZL05020.1"/>
    </source>
</evidence>
<dbReference type="EMBL" id="LMCB01000160">
    <property type="protein sequence ID" value="KZL05020.1"/>
    <property type="molecule type" value="Genomic_DNA"/>
</dbReference>
<dbReference type="Proteomes" id="UP000076577">
    <property type="component" value="Unassembled WGS sequence"/>
</dbReference>
<dbReference type="Gene3D" id="3.40.50.300">
    <property type="entry name" value="P-loop containing nucleotide triphosphate hydrolases"/>
    <property type="match status" value="3"/>
</dbReference>
<feature type="coiled-coil region" evidence="8">
    <location>
        <begin position="430"/>
        <end position="484"/>
    </location>
</feature>
<dbReference type="InterPro" id="IPR003959">
    <property type="entry name" value="ATPase_AAA_core"/>
</dbReference>
<dbReference type="PATRIC" id="fig|989403.3.peg.5003"/>
<dbReference type="Pfam" id="PF07724">
    <property type="entry name" value="AAA_2"/>
    <property type="match status" value="1"/>
</dbReference>
<dbReference type="PANTHER" id="PTHR11638:SF181">
    <property type="entry name" value="ATPASE SUBUNIT OF ATP-DEPENDENT PROTEASE"/>
    <property type="match status" value="1"/>
</dbReference>
<accession>A0A165SYF9</accession>
<evidence type="ECO:0000256" key="7">
    <source>
        <dbReference type="RuleBase" id="RU004432"/>
    </source>
</evidence>
<dbReference type="InterPro" id="IPR003593">
    <property type="entry name" value="AAA+_ATPase"/>
</dbReference>
<comment type="caution">
    <text evidence="10">The sequence shown here is derived from an EMBL/GenBank/DDBJ whole genome shotgun (WGS) entry which is preliminary data.</text>
</comment>
<dbReference type="Gene3D" id="1.10.8.60">
    <property type="match status" value="1"/>
</dbReference>
<dbReference type="GO" id="GO:0016887">
    <property type="term" value="F:ATP hydrolysis activity"/>
    <property type="evidence" value="ECO:0007669"/>
    <property type="project" value="InterPro"/>
</dbReference>
<dbReference type="InterPro" id="IPR017729">
    <property type="entry name" value="ATPase_T6SS_ClpV1"/>
</dbReference>
<dbReference type="Gene3D" id="1.10.1780.10">
    <property type="entry name" value="Clp, N-terminal domain"/>
    <property type="match status" value="1"/>
</dbReference>
<keyword evidence="3 7" id="KW-0547">Nucleotide-binding</keyword>
<dbReference type="OrthoDB" id="9803641at2"/>
<dbReference type="PROSITE" id="PS00870">
    <property type="entry name" value="CLPAB_1"/>
    <property type="match status" value="1"/>
</dbReference>
<dbReference type="InterPro" id="IPR004176">
    <property type="entry name" value="Clp_R_N"/>
</dbReference>
<dbReference type="Pfam" id="PF10431">
    <property type="entry name" value="ClpB_D2-small"/>
    <property type="match status" value="1"/>
</dbReference>
<dbReference type="GO" id="GO:0005737">
    <property type="term" value="C:cytoplasm"/>
    <property type="evidence" value="ECO:0007669"/>
    <property type="project" value="TreeGrafter"/>
</dbReference>
<evidence type="ECO:0000256" key="1">
    <source>
        <dbReference type="ARBA" id="ARBA00008675"/>
    </source>
</evidence>
<reference evidence="10 11" key="1">
    <citation type="journal article" date="2016" name="Front. Microbiol.">
        <title>Comparative Genomic Analysis Reveals a Diverse Repertoire of Genes Involved in Prokaryote-Eukaryote Interactions within the Pseudovibrio Genus.</title>
        <authorList>
            <person name="Romano S."/>
            <person name="Fernandez-Guerra A."/>
            <person name="Reen F.J."/>
            <person name="Glockner F.O."/>
            <person name="Crowley S.P."/>
            <person name="O'Sullivan O."/>
            <person name="Cotter P.D."/>
            <person name="Adams C."/>
            <person name="Dobson A.D."/>
            <person name="O'Gara F."/>
        </authorList>
    </citation>
    <scope>NUCLEOTIDE SEQUENCE [LARGE SCALE GENOMIC DNA]</scope>
    <source>
        <strain evidence="10 11">Ad2</strain>
    </source>
</reference>
<comment type="similarity">
    <text evidence="1 7">Belongs to the ClpA/ClpB family.</text>
</comment>
<protein>
    <submittedName>
        <fullName evidence="10">Chaperone protein ClpB</fullName>
    </submittedName>
</protein>
<gene>
    <name evidence="10" type="primary">clpB_2</name>
    <name evidence="10" type="ORF">PsAD2_04571</name>
</gene>
<dbReference type="GO" id="GO:0005524">
    <property type="term" value="F:ATP binding"/>
    <property type="evidence" value="ECO:0007669"/>
    <property type="project" value="UniProtKB-KW"/>
</dbReference>
<sequence>MARLEIKALIERLNPCCRQAIEEAASLCVSNSHQEVTVEHFLISLVSQPAIDIRLLLQSQNVDPDDLNERLHATFNRYRRVNSDRTPTFSPMLQDLLQDAWLVASVEQGDKTIRSGALLIALLNEAGRYMQMDYYSLLQQVSPDLLSRNFAELTAGSFENDHSGQDANSPAREGADGFLQKYGTNFTQLAREGKVDPIFCRDNEIRQIIEILCRRRKNNPICVGEAGVGKTALAEGLALRIAKGDVPEHFKDVALWGLDIGALQAGASMKGEFEKRLKGVIDEVRSSPEPIILFIDEAHTLIGAGGDQGGSDAANLLKPALARGELKTIAATTWSEYKKYFEKDPALTRRFQLVKLDEPSIDEAIIIMRGLKQAYEDAHDVYITEEAINASVRLSARYITGRQLPDKAIDVLDTACARVRSGANTSPVELQDIEQRIQTLNWEQEGLKRDQYTGPLEPEQLEQIASIADQLVELEETRAELSQKHTTQVTLAGEFISVRNELFKQSPETIGQDELQEAQACLTRQRAALSEEAGDHPLVSVEVGPTEIAAIIGDWTGIPINSMVQDDYHRLLTLADTMKQSIKGQDFALEAIESRLRASRLDLHKKGQPLGTFLLAGPSGVGKTETALEVSRRLFGGEEFVTTINMSEYQERHTVSRLIGSPPGYVGYGEGGILTEAIRKKPYSVVLLDEVEKADPNVLNLFYQAFDKGELADGEGRLIDCRNIVFFLTSNLGSDQIENWVATAEEGKIPSHTSMLNSLTPLFAQHFKPALLARMEPLVYMPLSEDVLAQIVKMRLDGLVSLLQDTQKVALTISDAAYSRVTQMCRVASNGARLVDQVIQRQLLPTLSIELLEAGHSGEHIEAITIDCPEEAEGFSFAALYAEQKKSVTDEVMLEAV</sequence>
<dbReference type="PROSITE" id="PS00871">
    <property type="entry name" value="CLPAB_2"/>
    <property type="match status" value="1"/>
</dbReference>
<dbReference type="AlphaFoldDB" id="A0A165SYF9"/>
<evidence type="ECO:0000259" key="9">
    <source>
        <dbReference type="PROSITE" id="PS51903"/>
    </source>
</evidence>
<dbReference type="Pfam" id="PF02861">
    <property type="entry name" value="Clp_N"/>
    <property type="match status" value="1"/>
</dbReference>
<dbReference type="Pfam" id="PF17871">
    <property type="entry name" value="AAA_lid_9"/>
    <property type="match status" value="1"/>
</dbReference>
<dbReference type="SUPFAM" id="SSF52540">
    <property type="entry name" value="P-loop containing nucleoside triphosphate hydrolases"/>
    <property type="match status" value="2"/>
</dbReference>
<keyword evidence="5 7" id="KW-0143">Chaperone</keyword>
<keyword evidence="4 7" id="KW-0067">ATP-binding</keyword>
<dbReference type="InterPro" id="IPR027417">
    <property type="entry name" value="P-loop_NTPase"/>
</dbReference>
<dbReference type="InterPro" id="IPR018368">
    <property type="entry name" value="ClpA/B_CS1"/>
</dbReference>
<dbReference type="PANTHER" id="PTHR11638">
    <property type="entry name" value="ATP-DEPENDENT CLP PROTEASE"/>
    <property type="match status" value="1"/>
</dbReference>
<dbReference type="InterPro" id="IPR036628">
    <property type="entry name" value="Clp_N_dom_sf"/>
</dbReference>
<dbReference type="STRING" id="989403.SAMN05421798_11524"/>
<dbReference type="NCBIfam" id="TIGR03345">
    <property type="entry name" value="VI_ClpV1"/>
    <property type="match status" value="1"/>
</dbReference>
<evidence type="ECO:0000256" key="4">
    <source>
        <dbReference type="ARBA" id="ARBA00022840"/>
    </source>
</evidence>
<dbReference type="InterPro" id="IPR050130">
    <property type="entry name" value="ClpA_ClpB"/>
</dbReference>
<dbReference type="SMART" id="SM00382">
    <property type="entry name" value="AAA"/>
    <property type="match status" value="2"/>
</dbReference>
<dbReference type="CDD" id="cd19499">
    <property type="entry name" value="RecA-like_ClpB_Hsp104-like"/>
    <property type="match status" value="1"/>
</dbReference>
<dbReference type="SUPFAM" id="SSF81923">
    <property type="entry name" value="Double Clp-N motif"/>
    <property type="match status" value="1"/>
</dbReference>
<evidence type="ECO:0000256" key="8">
    <source>
        <dbReference type="SAM" id="Coils"/>
    </source>
</evidence>
<dbReference type="InterPro" id="IPR028299">
    <property type="entry name" value="ClpA/B_CS2"/>
</dbReference>
<evidence type="ECO:0000256" key="2">
    <source>
        <dbReference type="ARBA" id="ARBA00022737"/>
    </source>
</evidence>
<keyword evidence="2 6" id="KW-0677">Repeat</keyword>